<organism evidence="1 2">
    <name type="scientific">Confluentibacter flavum</name>
    <dbReference type="NCBI Taxonomy" id="1909700"/>
    <lineage>
        <taxon>Bacteria</taxon>
        <taxon>Pseudomonadati</taxon>
        <taxon>Bacteroidota</taxon>
        <taxon>Flavobacteriia</taxon>
        <taxon>Flavobacteriales</taxon>
        <taxon>Flavobacteriaceae</taxon>
        <taxon>Confluentibacter</taxon>
    </lineage>
</organism>
<dbReference type="NCBIfam" id="TIGR02423">
    <property type="entry name" value="protocat_alph"/>
    <property type="match status" value="1"/>
</dbReference>
<comment type="caution">
    <text evidence="1">The sequence shown here is derived from an EMBL/GenBank/DDBJ whole genome shotgun (WGS) entry which is preliminary data.</text>
</comment>
<dbReference type="PANTHER" id="PTHR33711:SF9">
    <property type="entry name" value="PROTOCATECHUATE 3,4-DIOXYGENASE ALPHA CHAIN"/>
    <property type="match status" value="1"/>
</dbReference>
<keyword evidence="1" id="KW-0560">Oxidoreductase</keyword>
<dbReference type="GO" id="GO:0018578">
    <property type="term" value="F:protocatechuate 3,4-dioxygenase activity"/>
    <property type="evidence" value="ECO:0007669"/>
    <property type="project" value="InterPro"/>
</dbReference>
<dbReference type="Gene3D" id="2.60.130.10">
    <property type="entry name" value="Aromatic compound dioxygenase"/>
    <property type="match status" value="1"/>
</dbReference>
<dbReference type="InterPro" id="IPR015889">
    <property type="entry name" value="Intradiol_dOase_core"/>
</dbReference>
<dbReference type="OrthoDB" id="9805815at2"/>
<evidence type="ECO:0000313" key="2">
    <source>
        <dbReference type="Proteomes" id="UP000233435"/>
    </source>
</evidence>
<keyword evidence="1" id="KW-0223">Dioxygenase</keyword>
<sequence>MNLKQQTPSQTIGPYFAYGLTPIQYGYNFRSWVDNKMSEDANAINIYGKVYDGEGQTINDAMIELWQNDGKNQLFGRYGTGTEENNQFSFTTLKPNSVNKQAPFINVIIFMRGQLLHSYTRIYFSDEDVLNEKDSILQSVSKERRQTLIANKTEKGYEFNIHMQGPDETVFFQI</sequence>
<name>A0A2N3HHS5_9FLAO</name>
<dbReference type="Proteomes" id="UP000233435">
    <property type="component" value="Unassembled WGS sequence"/>
</dbReference>
<dbReference type="InterPro" id="IPR050770">
    <property type="entry name" value="Intradiol_RC_Dioxygenase"/>
</dbReference>
<gene>
    <name evidence="1" type="primary">pcaG</name>
    <name evidence="1" type="ORF">CSW08_12825</name>
</gene>
<dbReference type="GO" id="GO:0005506">
    <property type="term" value="F:iron ion binding"/>
    <property type="evidence" value="ECO:0007669"/>
    <property type="project" value="InterPro"/>
</dbReference>
<protein>
    <submittedName>
        <fullName evidence="1">Protocatechuate 3,4-dioxygenase subunit alpha</fullName>
    </submittedName>
</protein>
<dbReference type="AlphaFoldDB" id="A0A2N3HHS5"/>
<accession>A0A2N3HHS5</accession>
<dbReference type="RefSeq" id="WP_106660273.1">
    <property type="nucleotide sequence ID" value="NZ_PJEO01000049.1"/>
</dbReference>
<proteinExistence type="predicted"/>
<evidence type="ECO:0000313" key="1">
    <source>
        <dbReference type="EMBL" id="PKQ44530.1"/>
    </source>
</evidence>
<reference evidence="1 2" key="1">
    <citation type="submission" date="2017-12" db="EMBL/GenBank/DDBJ databases">
        <title>Confluentibacter flavum sp. nov., isolated from the saline lake.</title>
        <authorList>
            <person name="Yu L."/>
        </authorList>
    </citation>
    <scope>NUCLEOTIDE SEQUENCE [LARGE SCALE GENOMIC DNA]</scope>
    <source>
        <strain evidence="1 2">3B</strain>
    </source>
</reference>
<dbReference type="PANTHER" id="PTHR33711">
    <property type="entry name" value="DIOXYGENASE, PUTATIVE (AFU_ORTHOLOGUE AFUA_2G02910)-RELATED"/>
    <property type="match status" value="1"/>
</dbReference>
<dbReference type="EMBL" id="PJEO01000049">
    <property type="protein sequence ID" value="PKQ44530.1"/>
    <property type="molecule type" value="Genomic_DNA"/>
</dbReference>
<dbReference type="SUPFAM" id="SSF49482">
    <property type="entry name" value="Aromatic compound dioxygenase"/>
    <property type="match status" value="1"/>
</dbReference>
<dbReference type="InterPro" id="IPR012786">
    <property type="entry name" value="Protocat_dOase_a"/>
</dbReference>
<keyword evidence="2" id="KW-1185">Reference proteome</keyword>